<feature type="transmembrane region" description="Helical" evidence="1">
    <location>
        <begin position="43"/>
        <end position="62"/>
    </location>
</feature>
<dbReference type="RefSeq" id="WP_052589377.1">
    <property type="nucleotide sequence ID" value="NZ_CP011112.1"/>
</dbReference>
<dbReference type="KEGG" id="lmoi:VV02_01385"/>
<keyword evidence="1" id="KW-1133">Transmembrane helix</keyword>
<accession>A0A0K1JE21</accession>
<dbReference type="Proteomes" id="UP000066480">
    <property type="component" value="Chromosome"/>
</dbReference>
<evidence type="ECO:0000256" key="1">
    <source>
        <dbReference type="SAM" id="Phobius"/>
    </source>
</evidence>
<sequence length="71" mass="7811">MSEPSLTGLRSPWFSTALAVAVVFLLVTKLIDLAGGADWGTLSWVFFVLNVVVAVLVVQDAVRTWRKHRQA</sequence>
<evidence type="ECO:0000313" key="3">
    <source>
        <dbReference type="Proteomes" id="UP000066480"/>
    </source>
</evidence>
<keyword evidence="1" id="KW-0812">Transmembrane</keyword>
<dbReference type="AlphaFoldDB" id="A0A0K1JE21"/>
<name>A0A0K1JE21_9MICO</name>
<evidence type="ECO:0000313" key="2">
    <source>
        <dbReference type="EMBL" id="AKU14835.1"/>
    </source>
</evidence>
<feature type="transmembrane region" description="Helical" evidence="1">
    <location>
        <begin position="12"/>
        <end position="31"/>
    </location>
</feature>
<protein>
    <submittedName>
        <fullName evidence="2">Uncharacterized protein</fullName>
    </submittedName>
</protein>
<dbReference type="STRING" id="571913.VV02_01385"/>
<keyword evidence="3" id="KW-1185">Reference proteome</keyword>
<reference evidence="2 3" key="1">
    <citation type="submission" date="2015-03" db="EMBL/GenBank/DDBJ databases">
        <title>Luteipulveratus halotolerans sp. nov., a novel actinobacterium (Dermacoccaceae) from Sarawak, Malaysia.</title>
        <authorList>
            <person name="Juboi H."/>
            <person name="Basik A."/>
            <person name="Shamsul S.S."/>
            <person name="Arnold P."/>
            <person name="Schmitt E.K."/>
            <person name="Sanglier J.-J."/>
            <person name="Yeo T."/>
        </authorList>
    </citation>
    <scope>NUCLEOTIDE SEQUENCE [LARGE SCALE GENOMIC DNA]</scope>
    <source>
        <strain evidence="2 3">MN07-A0370</strain>
    </source>
</reference>
<gene>
    <name evidence="2" type="ORF">VV02_01385</name>
</gene>
<dbReference type="EMBL" id="CP011112">
    <property type="protein sequence ID" value="AKU14835.1"/>
    <property type="molecule type" value="Genomic_DNA"/>
</dbReference>
<keyword evidence="1" id="KW-0472">Membrane</keyword>
<organism evidence="2 3">
    <name type="scientific">Luteipulveratus mongoliensis</name>
    <dbReference type="NCBI Taxonomy" id="571913"/>
    <lineage>
        <taxon>Bacteria</taxon>
        <taxon>Bacillati</taxon>
        <taxon>Actinomycetota</taxon>
        <taxon>Actinomycetes</taxon>
        <taxon>Micrococcales</taxon>
        <taxon>Dermacoccaceae</taxon>
        <taxon>Luteipulveratus</taxon>
    </lineage>
</organism>
<proteinExistence type="predicted"/>